<evidence type="ECO:0000259" key="5">
    <source>
        <dbReference type="Pfam" id="PF00881"/>
    </source>
</evidence>
<gene>
    <name evidence="6" type="ORF">EOE66_14105</name>
</gene>
<dbReference type="EMBL" id="SACR01000004">
    <property type="protein sequence ID" value="RVU45271.1"/>
    <property type="molecule type" value="Genomic_DNA"/>
</dbReference>
<sequence>MTDAAAPPPAAPEAGPTAQAFARLMQAHRSIRQYKPDPVDSAFIDRVLTEAWAGSSSSGNLNMVSVVKSFDAARRAHLCTLHAGQPMVRQAPLVLTFCADTHRTRQWLAQRQARPGFADFHSWHVAAFDAMILAQTTSLALESHGLGICYMGTTMSSMRTIADFLELPPHCLPVTSLVVGWPDEAPAQRDRLPPQAWIHEERYHRPTPQDIDTHFAQREQRGRERYLAVGPEMVTAWQQHGITSLAQYYTSPIKYDPDVLAENSAAIEAVLRERGFLAPG</sequence>
<dbReference type="Proteomes" id="UP000285575">
    <property type="component" value="Unassembled WGS sequence"/>
</dbReference>
<dbReference type="SUPFAM" id="SSF55469">
    <property type="entry name" value="FMN-dependent nitroreductase-like"/>
    <property type="match status" value="1"/>
</dbReference>
<comment type="similarity">
    <text evidence="1">Belongs to the flavin oxidoreductase frp family.</text>
</comment>
<protein>
    <submittedName>
        <fullName evidence="6">Oxidoreductase</fullName>
    </submittedName>
</protein>
<evidence type="ECO:0000256" key="3">
    <source>
        <dbReference type="ARBA" id="ARBA00022643"/>
    </source>
</evidence>
<dbReference type="InterPro" id="IPR000415">
    <property type="entry name" value="Nitroreductase-like"/>
</dbReference>
<dbReference type="Pfam" id="PF00881">
    <property type="entry name" value="Nitroreductase"/>
    <property type="match status" value="1"/>
</dbReference>
<comment type="caution">
    <text evidence="6">The sequence shown here is derived from an EMBL/GenBank/DDBJ whole genome shotgun (WGS) entry which is preliminary data.</text>
</comment>
<evidence type="ECO:0000256" key="1">
    <source>
        <dbReference type="ARBA" id="ARBA00008366"/>
    </source>
</evidence>
<dbReference type="GO" id="GO:0016491">
    <property type="term" value="F:oxidoreductase activity"/>
    <property type="evidence" value="ECO:0007669"/>
    <property type="project" value="UniProtKB-KW"/>
</dbReference>
<keyword evidence="2" id="KW-0285">Flavoprotein</keyword>
<dbReference type="InterPro" id="IPR029479">
    <property type="entry name" value="Nitroreductase"/>
</dbReference>
<reference evidence="6 7" key="1">
    <citation type="submission" date="2019-01" db="EMBL/GenBank/DDBJ databases">
        <authorList>
            <person name="Chen W.-M."/>
        </authorList>
    </citation>
    <scope>NUCLEOTIDE SEQUENCE [LARGE SCALE GENOMIC DNA]</scope>
    <source>
        <strain evidence="6 7">KYPY4</strain>
    </source>
</reference>
<feature type="domain" description="Nitroreductase" evidence="5">
    <location>
        <begin position="82"/>
        <end position="181"/>
    </location>
</feature>
<dbReference type="PANTHER" id="PTHR43425">
    <property type="entry name" value="OXYGEN-INSENSITIVE NADPH NITROREDUCTASE"/>
    <property type="match status" value="1"/>
</dbReference>
<evidence type="ECO:0000313" key="7">
    <source>
        <dbReference type="Proteomes" id="UP000285575"/>
    </source>
</evidence>
<organism evidence="6 7">
    <name type="scientific">Rubrivivax rivuli</name>
    <dbReference type="NCBI Taxonomy" id="1862385"/>
    <lineage>
        <taxon>Bacteria</taxon>
        <taxon>Pseudomonadati</taxon>
        <taxon>Pseudomonadota</taxon>
        <taxon>Betaproteobacteria</taxon>
        <taxon>Burkholderiales</taxon>
        <taxon>Sphaerotilaceae</taxon>
        <taxon>Rubrivivax</taxon>
    </lineage>
</organism>
<dbReference type="InterPro" id="IPR016446">
    <property type="entry name" value="Flavin_OxRdtase_Frp"/>
</dbReference>
<evidence type="ECO:0000256" key="2">
    <source>
        <dbReference type="ARBA" id="ARBA00022630"/>
    </source>
</evidence>
<evidence type="ECO:0000313" key="6">
    <source>
        <dbReference type="EMBL" id="RVU45271.1"/>
    </source>
</evidence>
<dbReference type="PANTHER" id="PTHR43425:SF2">
    <property type="entry name" value="OXYGEN-INSENSITIVE NADPH NITROREDUCTASE"/>
    <property type="match status" value="1"/>
</dbReference>
<keyword evidence="4" id="KW-0560">Oxidoreductase</keyword>
<keyword evidence="7" id="KW-1185">Reference proteome</keyword>
<dbReference type="Gene3D" id="3.40.109.10">
    <property type="entry name" value="NADH Oxidase"/>
    <property type="match status" value="1"/>
</dbReference>
<accession>A0A437REV1</accession>
<dbReference type="OrthoDB" id="3181400at2"/>
<dbReference type="AlphaFoldDB" id="A0A437REV1"/>
<proteinExistence type="inferred from homology"/>
<evidence type="ECO:0000256" key="4">
    <source>
        <dbReference type="ARBA" id="ARBA00023002"/>
    </source>
</evidence>
<name>A0A437REV1_9BURK</name>
<dbReference type="RefSeq" id="WP_128229370.1">
    <property type="nucleotide sequence ID" value="NZ_SACR01000004.1"/>
</dbReference>
<keyword evidence="3" id="KW-0288">FMN</keyword>